<keyword evidence="3 7" id="KW-0812">Transmembrane</keyword>
<feature type="transmembrane region" description="Helical" evidence="7">
    <location>
        <begin position="308"/>
        <end position="325"/>
    </location>
</feature>
<dbReference type="PANTHER" id="PTHR42920:SF5">
    <property type="entry name" value="EAMA DOMAIN-CONTAINING PROTEIN"/>
    <property type="match status" value="1"/>
</dbReference>
<dbReference type="PANTHER" id="PTHR42920">
    <property type="entry name" value="OS03G0707200 PROTEIN-RELATED"/>
    <property type="match status" value="1"/>
</dbReference>
<feature type="transmembrane region" description="Helical" evidence="7">
    <location>
        <begin position="69"/>
        <end position="90"/>
    </location>
</feature>
<evidence type="ECO:0000256" key="1">
    <source>
        <dbReference type="ARBA" id="ARBA00004651"/>
    </source>
</evidence>
<feature type="transmembrane region" description="Helical" evidence="7">
    <location>
        <begin position="187"/>
        <end position="208"/>
    </location>
</feature>
<feature type="domain" description="EamA" evidence="8">
    <location>
        <begin position="189"/>
        <end position="325"/>
    </location>
</feature>
<proteinExistence type="predicted"/>
<keyword evidence="10" id="KW-1185">Reference proteome</keyword>
<sequence length="327" mass="35423">MFAQHPRHANCALNASDDDDPVGSESDSPVDRPSQFTTGILLAIIGTFLFALKSIFIKLAYAEGAEPTMLLMLRLAFALPFYLAVFWQVRRSSGAKPIRPQLFLRAIVLGFLGYYLASYLDLSGLQYITAQLERLTLFVYPAIVAILAWMFLGEVLNRRIILSILLCYGGIAMMYSQERLLSDGTHVTWGVILVSGSAISYAIYILLAKPIMQSMGSRQFTSLAMIGSTVFVAIHFLAEGDVAQLTSARPVVLGYGFVLAIVCTLIPSFMINEAIMRIGATRTAVIGSAGPVLTMCLAIGVLHEPSSMGHFIGMGVAIVGVGLVTQR</sequence>
<dbReference type="InterPro" id="IPR000620">
    <property type="entry name" value="EamA_dom"/>
</dbReference>
<keyword evidence="2" id="KW-1003">Cell membrane</keyword>
<organism evidence="9 10">
    <name type="scientific">Stieleria magnilauensis</name>
    <dbReference type="NCBI Taxonomy" id="2527963"/>
    <lineage>
        <taxon>Bacteria</taxon>
        <taxon>Pseudomonadati</taxon>
        <taxon>Planctomycetota</taxon>
        <taxon>Planctomycetia</taxon>
        <taxon>Pirellulales</taxon>
        <taxon>Pirellulaceae</taxon>
        <taxon>Stieleria</taxon>
    </lineage>
</organism>
<dbReference type="InterPro" id="IPR037185">
    <property type="entry name" value="EmrE-like"/>
</dbReference>
<feature type="transmembrane region" description="Helical" evidence="7">
    <location>
        <begin position="135"/>
        <end position="152"/>
    </location>
</feature>
<evidence type="ECO:0000259" key="8">
    <source>
        <dbReference type="Pfam" id="PF00892"/>
    </source>
</evidence>
<evidence type="ECO:0000256" key="4">
    <source>
        <dbReference type="ARBA" id="ARBA00022989"/>
    </source>
</evidence>
<dbReference type="Pfam" id="PF00892">
    <property type="entry name" value="EamA"/>
    <property type="match status" value="2"/>
</dbReference>
<evidence type="ECO:0000256" key="3">
    <source>
        <dbReference type="ARBA" id="ARBA00022692"/>
    </source>
</evidence>
<feature type="transmembrane region" description="Helical" evidence="7">
    <location>
        <begin position="102"/>
        <end position="120"/>
    </location>
</feature>
<evidence type="ECO:0000313" key="9">
    <source>
        <dbReference type="EMBL" id="QDV83361.1"/>
    </source>
</evidence>
<gene>
    <name evidence="9" type="ORF">TBK1r_22990</name>
</gene>
<feature type="transmembrane region" description="Helical" evidence="7">
    <location>
        <begin position="220"/>
        <end position="238"/>
    </location>
</feature>
<feature type="transmembrane region" description="Helical" evidence="7">
    <location>
        <begin position="283"/>
        <end position="302"/>
    </location>
</feature>
<keyword evidence="5 7" id="KW-0472">Membrane</keyword>
<reference evidence="9 10" key="1">
    <citation type="submission" date="2019-02" db="EMBL/GenBank/DDBJ databases">
        <title>Deep-cultivation of Planctomycetes and their phenomic and genomic characterization uncovers novel biology.</title>
        <authorList>
            <person name="Wiegand S."/>
            <person name="Jogler M."/>
            <person name="Boedeker C."/>
            <person name="Pinto D."/>
            <person name="Vollmers J."/>
            <person name="Rivas-Marin E."/>
            <person name="Kohn T."/>
            <person name="Peeters S.H."/>
            <person name="Heuer A."/>
            <person name="Rast P."/>
            <person name="Oberbeckmann S."/>
            <person name="Bunk B."/>
            <person name="Jeske O."/>
            <person name="Meyerdierks A."/>
            <person name="Storesund J.E."/>
            <person name="Kallscheuer N."/>
            <person name="Luecker S."/>
            <person name="Lage O.M."/>
            <person name="Pohl T."/>
            <person name="Merkel B.J."/>
            <person name="Hornburger P."/>
            <person name="Mueller R.-W."/>
            <person name="Bruemmer F."/>
            <person name="Labrenz M."/>
            <person name="Spormann A.M."/>
            <person name="Op den Camp H."/>
            <person name="Overmann J."/>
            <person name="Amann R."/>
            <person name="Jetten M.S.M."/>
            <person name="Mascher T."/>
            <person name="Medema M.H."/>
            <person name="Devos D.P."/>
            <person name="Kaster A.-K."/>
            <person name="Ovreas L."/>
            <person name="Rohde M."/>
            <person name="Galperin M.Y."/>
            <person name="Jogler C."/>
        </authorList>
    </citation>
    <scope>NUCLEOTIDE SEQUENCE [LARGE SCALE GENOMIC DNA]</scope>
    <source>
        <strain evidence="9 10">TBK1r</strain>
    </source>
</reference>
<evidence type="ECO:0000256" key="6">
    <source>
        <dbReference type="SAM" id="MobiDB-lite"/>
    </source>
</evidence>
<name>A0ABX5XPV0_9BACT</name>
<feature type="transmembrane region" description="Helical" evidence="7">
    <location>
        <begin position="36"/>
        <end position="57"/>
    </location>
</feature>
<feature type="region of interest" description="Disordered" evidence="6">
    <location>
        <begin position="1"/>
        <end position="31"/>
    </location>
</feature>
<feature type="domain" description="EamA" evidence="8">
    <location>
        <begin position="38"/>
        <end position="175"/>
    </location>
</feature>
<dbReference type="SUPFAM" id="SSF103481">
    <property type="entry name" value="Multidrug resistance efflux transporter EmrE"/>
    <property type="match status" value="2"/>
</dbReference>
<keyword evidence="4 7" id="KW-1133">Transmembrane helix</keyword>
<accession>A0ABX5XPV0</accession>
<comment type="subcellular location">
    <subcellularLocation>
        <location evidence="1">Cell membrane</location>
        <topology evidence="1">Multi-pass membrane protein</topology>
    </subcellularLocation>
</comment>
<evidence type="ECO:0000256" key="7">
    <source>
        <dbReference type="SAM" id="Phobius"/>
    </source>
</evidence>
<dbReference type="Proteomes" id="UP000318081">
    <property type="component" value="Chromosome"/>
</dbReference>
<protein>
    <submittedName>
        <fullName evidence="9">EamA-like transporter family protein</fullName>
    </submittedName>
</protein>
<evidence type="ECO:0000313" key="10">
    <source>
        <dbReference type="Proteomes" id="UP000318081"/>
    </source>
</evidence>
<dbReference type="InterPro" id="IPR051258">
    <property type="entry name" value="Diverse_Substrate_Transporter"/>
</dbReference>
<dbReference type="EMBL" id="CP036432">
    <property type="protein sequence ID" value="QDV83361.1"/>
    <property type="molecule type" value="Genomic_DNA"/>
</dbReference>
<evidence type="ECO:0000256" key="2">
    <source>
        <dbReference type="ARBA" id="ARBA00022475"/>
    </source>
</evidence>
<feature type="transmembrane region" description="Helical" evidence="7">
    <location>
        <begin position="250"/>
        <end position="271"/>
    </location>
</feature>
<evidence type="ECO:0000256" key="5">
    <source>
        <dbReference type="ARBA" id="ARBA00023136"/>
    </source>
</evidence>
<feature type="transmembrane region" description="Helical" evidence="7">
    <location>
        <begin position="159"/>
        <end position="175"/>
    </location>
</feature>